<dbReference type="PANTHER" id="PTHR30328">
    <property type="entry name" value="TRANSCRIPTIONAL REPRESSOR"/>
    <property type="match status" value="1"/>
</dbReference>
<dbReference type="InterPro" id="IPR036271">
    <property type="entry name" value="Tet_transcr_reg_TetR-rel_C_sf"/>
</dbReference>
<dbReference type="Gene3D" id="1.10.357.10">
    <property type="entry name" value="Tetracycline Repressor, domain 2"/>
    <property type="match status" value="1"/>
</dbReference>
<dbReference type="PANTHER" id="PTHR30328:SF54">
    <property type="entry name" value="HTH-TYPE TRANSCRIPTIONAL REPRESSOR SCO4008"/>
    <property type="match status" value="1"/>
</dbReference>
<keyword evidence="5" id="KW-1185">Reference proteome</keyword>
<evidence type="ECO:0000256" key="1">
    <source>
        <dbReference type="ARBA" id="ARBA00023125"/>
    </source>
</evidence>
<evidence type="ECO:0000313" key="5">
    <source>
        <dbReference type="Proteomes" id="UP000568380"/>
    </source>
</evidence>
<comment type="caution">
    <text evidence="4">The sequence shown here is derived from an EMBL/GenBank/DDBJ whole genome shotgun (WGS) entry which is preliminary data.</text>
</comment>
<organism evidence="4 5">
    <name type="scientific">Nonomuraea endophytica</name>
    <dbReference type="NCBI Taxonomy" id="714136"/>
    <lineage>
        <taxon>Bacteria</taxon>
        <taxon>Bacillati</taxon>
        <taxon>Actinomycetota</taxon>
        <taxon>Actinomycetes</taxon>
        <taxon>Streptosporangiales</taxon>
        <taxon>Streptosporangiaceae</taxon>
        <taxon>Nonomuraea</taxon>
    </lineage>
</organism>
<dbReference type="GO" id="GO:0003677">
    <property type="term" value="F:DNA binding"/>
    <property type="evidence" value="ECO:0007669"/>
    <property type="project" value="UniProtKB-UniRule"/>
</dbReference>
<dbReference type="EMBL" id="JACHIN010000011">
    <property type="protein sequence ID" value="MBB5081765.1"/>
    <property type="molecule type" value="Genomic_DNA"/>
</dbReference>
<dbReference type="InterPro" id="IPR009057">
    <property type="entry name" value="Homeodomain-like_sf"/>
</dbReference>
<gene>
    <name evidence="4" type="ORF">HNR40_007260</name>
</gene>
<dbReference type="RefSeq" id="WP_184969375.1">
    <property type="nucleotide sequence ID" value="NZ_JACHIN010000011.1"/>
</dbReference>
<dbReference type="Pfam" id="PF17926">
    <property type="entry name" value="TetR_C_21"/>
    <property type="match status" value="1"/>
</dbReference>
<dbReference type="Proteomes" id="UP000568380">
    <property type="component" value="Unassembled WGS sequence"/>
</dbReference>
<evidence type="ECO:0000259" key="3">
    <source>
        <dbReference type="PROSITE" id="PS50977"/>
    </source>
</evidence>
<reference evidence="4 5" key="1">
    <citation type="submission" date="2020-08" db="EMBL/GenBank/DDBJ databases">
        <title>Genomic Encyclopedia of Type Strains, Phase IV (KMG-IV): sequencing the most valuable type-strain genomes for metagenomic binning, comparative biology and taxonomic classification.</title>
        <authorList>
            <person name="Goeker M."/>
        </authorList>
    </citation>
    <scope>NUCLEOTIDE SEQUENCE [LARGE SCALE GENOMIC DNA]</scope>
    <source>
        <strain evidence="4 5">DSM 45385</strain>
    </source>
</reference>
<keyword evidence="1 2" id="KW-0238">DNA-binding</keyword>
<dbReference type="PROSITE" id="PS50977">
    <property type="entry name" value="HTH_TETR_2"/>
    <property type="match status" value="1"/>
</dbReference>
<sequence length="190" mass="20783">MAARDPDDKKTRLLDAAFAEFAANGIAATRTDAIAERAGRSAGLIYAYFGSEDGLFDAVFERIVADKVAQVPFTPEDLPGYAARLFDSHAAHPEVARVVAWNQLERRGPAVRDVGSDESGRRKIEQVREAQCRGVLPGHFDAAQVVYLTQSVALSWFFLPDEITAHAADPADLDRRRATVVEAVRRLMGS</sequence>
<proteinExistence type="predicted"/>
<evidence type="ECO:0000313" key="4">
    <source>
        <dbReference type="EMBL" id="MBB5081765.1"/>
    </source>
</evidence>
<dbReference type="SUPFAM" id="SSF48498">
    <property type="entry name" value="Tetracyclin repressor-like, C-terminal domain"/>
    <property type="match status" value="1"/>
</dbReference>
<dbReference type="InterPro" id="IPR041467">
    <property type="entry name" value="Sco4008_C"/>
</dbReference>
<feature type="domain" description="HTH tetR-type" evidence="3">
    <location>
        <begin position="7"/>
        <end position="67"/>
    </location>
</feature>
<dbReference type="GO" id="GO:0006355">
    <property type="term" value="P:regulation of DNA-templated transcription"/>
    <property type="evidence" value="ECO:0007669"/>
    <property type="project" value="UniProtKB-ARBA"/>
</dbReference>
<dbReference type="InterPro" id="IPR050109">
    <property type="entry name" value="HTH-type_TetR-like_transc_reg"/>
</dbReference>
<dbReference type="PRINTS" id="PR00455">
    <property type="entry name" value="HTHTETR"/>
</dbReference>
<dbReference type="Pfam" id="PF00440">
    <property type="entry name" value="TetR_N"/>
    <property type="match status" value="1"/>
</dbReference>
<evidence type="ECO:0000256" key="2">
    <source>
        <dbReference type="PROSITE-ProRule" id="PRU00335"/>
    </source>
</evidence>
<accession>A0A7W8A8Z2</accession>
<dbReference type="SUPFAM" id="SSF46689">
    <property type="entry name" value="Homeodomain-like"/>
    <property type="match status" value="1"/>
</dbReference>
<protein>
    <submittedName>
        <fullName evidence="4">AcrR family transcriptional regulator</fullName>
    </submittedName>
</protein>
<dbReference type="AlphaFoldDB" id="A0A7W8A8Z2"/>
<name>A0A7W8A8Z2_9ACTN</name>
<dbReference type="InterPro" id="IPR001647">
    <property type="entry name" value="HTH_TetR"/>
</dbReference>
<feature type="DNA-binding region" description="H-T-H motif" evidence="2">
    <location>
        <begin position="30"/>
        <end position="49"/>
    </location>
</feature>